<dbReference type="Proteomes" id="UP000554482">
    <property type="component" value="Unassembled WGS sequence"/>
</dbReference>
<dbReference type="EMBL" id="JABWDY010028058">
    <property type="protein sequence ID" value="KAF5187381.1"/>
    <property type="molecule type" value="Genomic_DNA"/>
</dbReference>
<keyword evidence="1" id="KW-0472">Membrane</keyword>
<sequence>MVGNGVKDLVKIRFCGCRDHGIVRMQEREREFILSFFAVLALVSTSGAAEYIIFSSFFL</sequence>
<reference evidence="2 3" key="1">
    <citation type="submission" date="2020-06" db="EMBL/GenBank/DDBJ databases">
        <title>Transcriptomic and genomic resources for Thalictrum thalictroides and T. hernandezii: Facilitating candidate gene discovery in an emerging model plant lineage.</title>
        <authorList>
            <person name="Arias T."/>
            <person name="Riano-Pachon D.M."/>
            <person name="Di Stilio V.S."/>
        </authorList>
    </citation>
    <scope>NUCLEOTIDE SEQUENCE [LARGE SCALE GENOMIC DNA]</scope>
    <source>
        <strain evidence="3">cv. WT478/WT964</strain>
        <tissue evidence="2">Leaves</tissue>
    </source>
</reference>
<protein>
    <submittedName>
        <fullName evidence="2">Uncharacterized protein</fullName>
    </submittedName>
</protein>
<gene>
    <name evidence="2" type="ORF">FRX31_023032</name>
</gene>
<comment type="caution">
    <text evidence="2">The sequence shown here is derived from an EMBL/GenBank/DDBJ whole genome shotgun (WGS) entry which is preliminary data.</text>
</comment>
<evidence type="ECO:0000313" key="3">
    <source>
        <dbReference type="Proteomes" id="UP000554482"/>
    </source>
</evidence>
<keyword evidence="1" id="KW-1133">Transmembrane helix</keyword>
<feature type="transmembrane region" description="Helical" evidence="1">
    <location>
        <begin position="32"/>
        <end position="54"/>
    </location>
</feature>
<dbReference type="AlphaFoldDB" id="A0A7J6VRJ9"/>
<name>A0A7J6VRJ9_THATH</name>
<organism evidence="2 3">
    <name type="scientific">Thalictrum thalictroides</name>
    <name type="common">Rue-anemone</name>
    <name type="synonym">Anemone thalictroides</name>
    <dbReference type="NCBI Taxonomy" id="46969"/>
    <lineage>
        <taxon>Eukaryota</taxon>
        <taxon>Viridiplantae</taxon>
        <taxon>Streptophyta</taxon>
        <taxon>Embryophyta</taxon>
        <taxon>Tracheophyta</taxon>
        <taxon>Spermatophyta</taxon>
        <taxon>Magnoliopsida</taxon>
        <taxon>Ranunculales</taxon>
        <taxon>Ranunculaceae</taxon>
        <taxon>Thalictroideae</taxon>
        <taxon>Thalictrum</taxon>
    </lineage>
</organism>
<keyword evidence="3" id="KW-1185">Reference proteome</keyword>
<evidence type="ECO:0000313" key="2">
    <source>
        <dbReference type="EMBL" id="KAF5187381.1"/>
    </source>
</evidence>
<accession>A0A7J6VRJ9</accession>
<proteinExistence type="predicted"/>
<keyword evidence="1" id="KW-0812">Transmembrane</keyword>
<evidence type="ECO:0000256" key="1">
    <source>
        <dbReference type="SAM" id="Phobius"/>
    </source>
</evidence>